<dbReference type="RefSeq" id="WP_006940722.1">
    <property type="nucleotide sequence ID" value="NZ_GL538177.1"/>
</dbReference>
<accession>E2Z9E3</accession>
<dbReference type="eggNOG" id="ENOG50334BM">
    <property type="taxonomic scope" value="Bacteria"/>
</dbReference>
<sequence length="204" mass="23717">MRSQFFDGFNFNDKKYSLVAIEKPKELFNIKSLPLRPTVFDESCLRGYSAVYRLDDEKRLILSQLFTNNGNDEAPSLFGVEPVSFHSPAGNVRYDLERPVIYTGSFLIAYKFIHEFFTPFGYQLPHAFETVYELTFDNGVFTRVEDRSSAAARLRTEYEPPINTKKKLQSKFGNIFKGKSEEFGFDDDIIAQYMDISYDTKYLF</sequence>
<dbReference type="Proteomes" id="UP000003195">
    <property type="component" value="Unassembled WGS sequence"/>
</dbReference>
<protein>
    <submittedName>
        <fullName evidence="1">Uncharacterized protein</fullName>
    </submittedName>
</protein>
<dbReference type="AlphaFoldDB" id="E2Z9E3"/>
<dbReference type="EMBL" id="AECS01000003">
    <property type="protein sequence ID" value="EFQ04969.1"/>
    <property type="molecule type" value="Genomic_DNA"/>
</dbReference>
<comment type="caution">
    <text evidence="1">The sequence shown here is derived from an EMBL/GenBank/DDBJ whole genome shotgun (WGS) entry which is preliminary data.</text>
</comment>
<dbReference type="STRING" id="706434.HMPREF9429_00046"/>
<gene>
    <name evidence="1" type="ORF">HMPREF9429_00046</name>
</gene>
<proteinExistence type="predicted"/>
<evidence type="ECO:0000313" key="2">
    <source>
        <dbReference type="Proteomes" id="UP000003195"/>
    </source>
</evidence>
<reference evidence="1 2" key="1">
    <citation type="submission" date="2010-08" db="EMBL/GenBank/DDBJ databases">
        <authorList>
            <person name="Weinstock G."/>
            <person name="Sodergren E."/>
            <person name="Clifton S."/>
            <person name="Fulton L."/>
            <person name="Fulton B."/>
            <person name="Courtney L."/>
            <person name="Fronick C."/>
            <person name="Harrison M."/>
            <person name="Strong C."/>
            <person name="Farmer C."/>
            <person name="Delahaunty K."/>
            <person name="Markovic C."/>
            <person name="Hall O."/>
            <person name="Minx P."/>
            <person name="Tomlinson C."/>
            <person name="Mitreva M."/>
            <person name="Hou S."/>
            <person name="Chen J."/>
            <person name="Wollam A."/>
            <person name="Pepin K.H."/>
            <person name="Johnson M."/>
            <person name="Bhonagiri V."/>
            <person name="Zhang X."/>
            <person name="Suruliraj S."/>
            <person name="Warren W."/>
            <person name="Chinwalla A."/>
            <person name="Mardis E.R."/>
            <person name="Wilson R.K."/>
        </authorList>
    </citation>
    <scope>NUCLEOTIDE SEQUENCE [LARGE SCALE GENOMIC DNA]</scope>
    <source>
        <strain evidence="1 2">F0359</strain>
    </source>
</reference>
<name>E2Z9E3_9FIRM</name>
<organism evidence="1 2">
    <name type="scientific">Megasphaera micronuciformis F0359</name>
    <dbReference type="NCBI Taxonomy" id="706434"/>
    <lineage>
        <taxon>Bacteria</taxon>
        <taxon>Bacillati</taxon>
        <taxon>Bacillota</taxon>
        <taxon>Negativicutes</taxon>
        <taxon>Veillonellales</taxon>
        <taxon>Veillonellaceae</taxon>
        <taxon>Megasphaera</taxon>
    </lineage>
</organism>
<evidence type="ECO:0000313" key="1">
    <source>
        <dbReference type="EMBL" id="EFQ04969.1"/>
    </source>
</evidence>
<keyword evidence="2" id="KW-1185">Reference proteome</keyword>
<dbReference type="HOGENOM" id="CLU_116224_0_0_9"/>
<dbReference type="OrthoDB" id="1622684at2"/>